<proteinExistence type="predicted"/>
<keyword evidence="1" id="KW-0472">Membrane</keyword>
<organism evidence="2 3">
    <name type="scientific">Streptococcus parasuis</name>
    <dbReference type="NCBI Taxonomy" id="1501662"/>
    <lineage>
        <taxon>Bacteria</taxon>
        <taxon>Bacillati</taxon>
        <taxon>Bacillota</taxon>
        <taxon>Bacilli</taxon>
        <taxon>Lactobacillales</taxon>
        <taxon>Streptococcaceae</taxon>
        <taxon>Streptococcus</taxon>
    </lineage>
</organism>
<evidence type="ECO:0000313" key="2">
    <source>
        <dbReference type="EMBL" id="TAA13638.1"/>
    </source>
</evidence>
<keyword evidence="1" id="KW-1133">Transmembrane helix</keyword>
<dbReference type="RefSeq" id="WP_130554824.1">
    <property type="nucleotide sequence ID" value="NZ_CP166970.1"/>
</dbReference>
<reference evidence="2 3" key="1">
    <citation type="submission" date="2019-02" db="EMBL/GenBank/DDBJ databases">
        <title>First genome of the species Streptococcus parasuis.</title>
        <authorList>
            <person name="Stevens M.J.A."/>
            <person name="Stephan R."/>
        </authorList>
    </citation>
    <scope>NUCLEOTIDE SEQUENCE [LARGE SCALE GENOMIC DNA]</scope>
    <source>
        <strain evidence="2 3">4253</strain>
    </source>
</reference>
<dbReference type="NCBIfam" id="NF033218">
    <property type="entry name" value="anchor_AmaP"/>
    <property type="match status" value="1"/>
</dbReference>
<feature type="transmembrane region" description="Helical" evidence="1">
    <location>
        <begin position="57"/>
        <end position="79"/>
    </location>
</feature>
<gene>
    <name evidence="2" type="primary">amaP</name>
    <name evidence="2" type="ORF">EXW74_04115</name>
</gene>
<name>A0A4Q8L1U9_9STRE</name>
<evidence type="ECO:0000256" key="1">
    <source>
        <dbReference type="SAM" id="Phobius"/>
    </source>
</evidence>
<dbReference type="AlphaFoldDB" id="A0A4Q8L1U9"/>
<feature type="transmembrane region" description="Helical" evidence="1">
    <location>
        <begin position="7"/>
        <end position="27"/>
    </location>
</feature>
<dbReference type="EMBL" id="SHGT01000017">
    <property type="protein sequence ID" value="TAA13638.1"/>
    <property type="molecule type" value="Genomic_DNA"/>
</dbReference>
<comment type="caution">
    <text evidence="2">The sequence shown here is derived from an EMBL/GenBank/DDBJ whole genome shotgun (WGS) entry which is preliminary data.</text>
</comment>
<evidence type="ECO:0000313" key="3">
    <source>
        <dbReference type="Proteomes" id="UP000291525"/>
    </source>
</evidence>
<accession>A0A4Q8L1U9</accession>
<sequence length="191" mass="21756">MTKLVKWGYVLVALPLFILLGLIAIRYSEVVTLPSEVAGFLPRWYLHDQSNQVVSLFLFWGSLTFMLALLIVSLIFFLWPKRYTEIDLSVEKNGKLLLKKSAIEGFVKSIVSENGVMADPSVHVSLYKKRFKVKVVGQMRSRTAAVQQMSNLEKEIREGLENFFGLTRPVQFSVAVNEIQDSKSRLVSRVE</sequence>
<dbReference type="Proteomes" id="UP000291525">
    <property type="component" value="Unassembled WGS sequence"/>
</dbReference>
<protein>
    <submittedName>
        <fullName evidence="2">Alkaline shock response membrane anchor protein AmaP</fullName>
    </submittedName>
</protein>
<keyword evidence="1" id="KW-0812">Transmembrane</keyword>
<dbReference type="OrthoDB" id="2237420at2"/>